<evidence type="ECO:0000256" key="6">
    <source>
        <dbReference type="ARBA" id="ARBA00022729"/>
    </source>
</evidence>
<name>A0AAV8BQF6_9POAL</name>
<feature type="domain" description="Rhamnogalacturonan lyase" evidence="9">
    <location>
        <begin position="481"/>
        <end position="665"/>
    </location>
</feature>
<dbReference type="GO" id="GO:0030246">
    <property type="term" value="F:carbohydrate binding"/>
    <property type="evidence" value="ECO:0007669"/>
    <property type="project" value="InterPro"/>
</dbReference>
<dbReference type="Pfam" id="PF14686">
    <property type="entry name" value="fn3_3"/>
    <property type="match status" value="1"/>
</dbReference>
<dbReference type="InterPro" id="IPR011013">
    <property type="entry name" value="Gal_mutarotase_sf_dom"/>
</dbReference>
<keyword evidence="8" id="KW-0472">Membrane</keyword>
<dbReference type="CDD" id="cd10316">
    <property type="entry name" value="RGL4_M"/>
    <property type="match status" value="1"/>
</dbReference>
<accession>A0AAV8BQF6</accession>
<dbReference type="InterPro" id="IPR051850">
    <property type="entry name" value="Polysacch_Lyase_4"/>
</dbReference>
<evidence type="ECO:0000256" key="5">
    <source>
        <dbReference type="ARBA" id="ARBA00022525"/>
    </source>
</evidence>
<evidence type="ECO:0000313" key="12">
    <source>
        <dbReference type="Proteomes" id="UP001140206"/>
    </source>
</evidence>
<dbReference type="EC" id="4.2.2.23" evidence="4"/>
<dbReference type="InterPro" id="IPR029413">
    <property type="entry name" value="RG-lyase_II"/>
</dbReference>
<feature type="transmembrane region" description="Helical" evidence="8">
    <location>
        <begin position="12"/>
        <end position="29"/>
    </location>
</feature>
<dbReference type="Gene3D" id="2.60.120.260">
    <property type="entry name" value="Galactose-binding domain-like"/>
    <property type="match status" value="1"/>
</dbReference>
<dbReference type="CDD" id="cd10320">
    <property type="entry name" value="RGL4_N"/>
    <property type="match status" value="1"/>
</dbReference>
<dbReference type="GO" id="GO:0005975">
    <property type="term" value="P:carbohydrate metabolic process"/>
    <property type="evidence" value="ECO:0007669"/>
    <property type="project" value="InterPro"/>
</dbReference>
<comment type="caution">
    <text evidence="11">The sequence shown here is derived from an EMBL/GenBank/DDBJ whole genome shotgun (WGS) entry which is preliminary data.</text>
</comment>
<dbReference type="SUPFAM" id="SSF74650">
    <property type="entry name" value="Galactose mutarotase-like"/>
    <property type="match status" value="1"/>
</dbReference>
<evidence type="ECO:0000259" key="9">
    <source>
        <dbReference type="Pfam" id="PF14683"/>
    </source>
</evidence>
<evidence type="ECO:0000313" key="11">
    <source>
        <dbReference type="EMBL" id="KAJ4744881.1"/>
    </source>
</evidence>
<dbReference type="InterPro" id="IPR014718">
    <property type="entry name" value="GH-type_carb-bd"/>
</dbReference>
<organism evidence="11 12">
    <name type="scientific">Rhynchospora pubera</name>
    <dbReference type="NCBI Taxonomy" id="906938"/>
    <lineage>
        <taxon>Eukaryota</taxon>
        <taxon>Viridiplantae</taxon>
        <taxon>Streptophyta</taxon>
        <taxon>Embryophyta</taxon>
        <taxon>Tracheophyta</taxon>
        <taxon>Spermatophyta</taxon>
        <taxon>Magnoliopsida</taxon>
        <taxon>Liliopsida</taxon>
        <taxon>Poales</taxon>
        <taxon>Cyperaceae</taxon>
        <taxon>Cyperoideae</taxon>
        <taxon>Rhynchosporeae</taxon>
        <taxon>Rhynchospora</taxon>
    </lineage>
</organism>
<reference evidence="11" key="1">
    <citation type="submission" date="2022-08" db="EMBL/GenBank/DDBJ databases">
        <authorList>
            <person name="Marques A."/>
        </authorList>
    </citation>
    <scope>NUCLEOTIDE SEQUENCE</scope>
    <source>
        <strain evidence="11">RhyPub2mFocal</strain>
        <tissue evidence="11">Leaves</tissue>
    </source>
</reference>
<dbReference type="InterPro" id="IPR008979">
    <property type="entry name" value="Galactose-bd-like_sf"/>
</dbReference>
<comment type="similarity">
    <text evidence="3">Belongs to the polysaccharide lyase 4 family.</text>
</comment>
<dbReference type="FunFam" id="2.60.40.1120:FF:000033">
    <property type="entry name" value="Rhamnogalacturonate lyase B"/>
    <property type="match status" value="1"/>
</dbReference>
<evidence type="ECO:0000256" key="2">
    <source>
        <dbReference type="ARBA" id="ARBA00004613"/>
    </source>
</evidence>
<gene>
    <name evidence="11" type="ORF">LUZ62_001277</name>
</gene>
<feature type="domain" description="Rhamnogalacturonan lyase" evidence="10">
    <location>
        <begin position="397"/>
        <end position="467"/>
    </location>
</feature>
<evidence type="ECO:0000256" key="8">
    <source>
        <dbReference type="SAM" id="Phobius"/>
    </source>
</evidence>
<dbReference type="InterPro" id="IPR013784">
    <property type="entry name" value="Carb-bd-like_fold"/>
</dbReference>
<evidence type="ECO:0000256" key="1">
    <source>
        <dbReference type="ARBA" id="ARBA00001324"/>
    </source>
</evidence>
<evidence type="ECO:0000256" key="7">
    <source>
        <dbReference type="ARBA" id="ARBA00023239"/>
    </source>
</evidence>
<keyword evidence="5" id="KW-0964">Secreted</keyword>
<dbReference type="Gene3D" id="2.60.40.1120">
    <property type="entry name" value="Carboxypeptidase-like, regulatory domain"/>
    <property type="match status" value="1"/>
</dbReference>
<evidence type="ECO:0000256" key="3">
    <source>
        <dbReference type="ARBA" id="ARBA00010418"/>
    </source>
</evidence>
<dbReference type="Pfam" id="PF14683">
    <property type="entry name" value="CBM-like"/>
    <property type="match status" value="1"/>
</dbReference>
<comment type="catalytic activity">
    <reaction evidence="1">
        <text>Endotype eliminative cleavage of L-alpha-rhamnopyranosyl-(1-&gt;4)-alpha-D-galactopyranosyluronic acid bonds of rhamnogalacturonan I domains in ramified hairy regions of pectin leaving L-rhamnopyranose at the reducing end and 4-deoxy-4,5-unsaturated D-galactopyranosyluronic acid at the non-reducing end.</text>
        <dbReference type="EC" id="4.2.2.23"/>
    </reaction>
</comment>
<keyword evidence="8" id="KW-1133">Transmembrane helix</keyword>
<dbReference type="AlphaFoldDB" id="A0AAV8BQF6"/>
<dbReference type="PANTHER" id="PTHR32018:SF2">
    <property type="entry name" value="OS11G0134100 PROTEIN"/>
    <property type="match status" value="1"/>
</dbReference>
<dbReference type="InterPro" id="IPR029411">
    <property type="entry name" value="RG-lyase_III"/>
</dbReference>
<dbReference type="GO" id="GO:0005576">
    <property type="term" value="C:extracellular region"/>
    <property type="evidence" value="ECO:0007669"/>
    <property type="project" value="UniProtKB-SubCell"/>
</dbReference>
<keyword evidence="12" id="KW-1185">Reference proteome</keyword>
<dbReference type="EMBL" id="JAMFTS010000011">
    <property type="protein sequence ID" value="KAJ4744881.1"/>
    <property type="molecule type" value="Genomic_DNA"/>
</dbReference>
<comment type="subcellular location">
    <subcellularLocation>
        <location evidence="2">Secreted</location>
    </subcellularLocation>
</comment>
<dbReference type="SUPFAM" id="SSF49452">
    <property type="entry name" value="Starch-binding domain-like"/>
    <property type="match status" value="1"/>
</dbReference>
<dbReference type="CDD" id="cd10317">
    <property type="entry name" value="RGL4_C"/>
    <property type="match status" value="1"/>
</dbReference>
<evidence type="ECO:0000256" key="4">
    <source>
        <dbReference type="ARBA" id="ARBA00012437"/>
    </source>
</evidence>
<proteinExistence type="inferred from homology"/>
<dbReference type="SUPFAM" id="SSF49785">
    <property type="entry name" value="Galactose-binding domain-like"/>
    <property type="match status" value="1"/>
</dbReference>
<dbReference type="GO" id="GO:0102210">
    <property type="term" value="F:rhamnogalacturonan endolyase activity"/>
    <property type="evidence" value="ECO:0007669"/>
    <property type="project" value="UniProtKB-EC"/>
</dbReference>
<dbReference type="Proteomes" id="UP001140206">
    <property type="component" value="Unassembled WGS sequence"/>
</dbReference>
<dbReference type="Gene3D" id="2.70.98.10">
    <property type="match status" value="1"/>
</dbReference>
<evidence type="ECO:0000259" key="10">
    <source>
        <dbReference type="Pfam" id="PF14686"/>
    </source>
</evidence>
<dbReference type="PANTHER" id="PTHR32018">
    <property type="entry name" value="RHAMNOGALACTURONATE LYASE FAMILY PROTEIN"/>
    <property type="match status" value="1"/>
</dbReference>
<keyword evidence="8" id="KW-0812">Transmembrane</keyword>
<sequence length="683" mass="78320">MGTPFKNYEAPILLASVVFNILIAATMSFETLMGPERVTLHVEDSKVTMDNGILQVTFAKPQGRVISIRYNGIENLLNYHGAENQGGYWDVFWSYPGSEHDAVMDTLDGTEFQAVVEREDQVEISFKRNWEPSLQYKFSYLNTDIRYVMLSGVSGFYTYSILEHDKSWPPFDIAEGRIAVKLDNRFSYMVISDNKQKEMPFASDREPPRGERLAYKEAVLLVDPSVPSLKGEVDDKYQYSLDNKDNKVHGWIDNDSTTGFWVITPSNEFKTGGPFKQDLTSHTGPTSLAMIIGDHYVGDNIHFRLQAGEYWKKTLGPIFFYLNSNLYQIQSEIQRVPARNQLWEDAKTQMQKEVNSWPYNFLASEEYLKSNQRGSVAGRLLTYDRYVSTNDKPIDFSYVGLALPGQPGSWQGECKGYQFWTRADADGNFIINNVIPGNYNLYAWVPGFVGDFMHNVTIFISAGCGINLGVLIFEPPRVGPTLWEIGIPDRSAAEFFIPDPNYRYPNKLYTKTEKYRQYGLWDRYTDFYPIDDLVYLVGISDYKRDWFFAHAPRKVGEEYHPTTWQIKFKISSTPKNSSYLLRIALAAAHMARLEVRVNKPLEEALFNTYLFGDGNAIARHGIHGFQRHYEVPIDGALLIEGENTIYLTTKGNFMFSGIMYDYIRFEGPPYGAKTPRKLLLKFN</sequence>
<dbReference type="InterPro" id="IPR010325">
    <property type="entry name" value="Rhamnogal_lyase"/>
</dbReference>
<protein>
    <recommendedName>
        <fullName evidence="4">rhamnogalacturonan endolyase</fullName>
        <ecNumber evidence="4">4.2.2.23</ecNumber>
    </recommendedName>
</protein>
<keyword evidence="7 11" id="KW-0456">Lyase</keyword>
<keyword evidence="6" id="KW-0732">Signal</keyword>
<dbReference type="Pfam" id="PF06045">
    <property type="entry name" value="Rhamnogal_lyase"/>
    <property type="match status" value="1"/>
</dbReference>